<dbReference type="SUPFAM" id="SSF54631">
    <property type="entry name" value="CBS-domain pair"/>
    <property type="match status" value="1"/>
</dbReference>
<sequence length="223" mass="24416">MSQSTVAEFMTRNVISVTPGTPFKEAAQLLNEHEISALPVLGPQSQVLGVVSEADLLVKEQYEGVIRMPNLFAGRRRWRQFRKATATAVADVMTTKVKTITPEQPLSQAARLLMAGRLRRLFVVDESGALLGVLARRDALRVFTRDDDELAETVRREVLRKALWAAPDEVSVEVTDGEVTLSGVVDRRSEAERAGGITAQLPGVVAVHNDIHYTMDDIAAAKA</sequence>
<reference evidence="5 6" key="1">
    <citation type="submission" date="2020-07" db="EMBL/GenBank/DDBJ databases">
        <title>Genome of Haloechinothrix sp.</title>
        <authorList>
            <person name="Tang S.-K."/>
            <person name="Yang L."/>
            <person name="Zhu W.-Y."/>
        </authorList>
    </citation>
    <scope>NUCLEOTIDE SEQUENCE [LARGE SCALE GENOMIC DNA]</scope>
    <source>
        <strain evidence="5 6">YIM 98757</strain>
    </source>
</reference>
<evidence type="ECO:0000259" key="4">
    <source>
        <dbReference type="PROSITE" id="PS51371"/>
    </source>
</evidence>
<dbReference type="Gene3D" id="3.30.1340.30">
    <property type="match status" value="1"/>
</dbReference>
<dbReference type="SMART" id="SM00116">
    <property type="entry name" value="CBS"/>
    <property type="match status" value="2"/>
</dbReference>
<dbReference type="PIRSF" id="PIRSF036990">
    <property type="entry name" value="UCP036990_CBS_BON"/>
    <property type="match status" value="1"/>
</dbReference>
<evidence type="ECO:0000259" key="3">
    <source>
        <dbReference type="PROSITE" id="PS50914"/>
    </source>
</evidence>
<evidence type="ECO:0000313" key="6">
    <source>
        <dbReference type="Proteomes" id="UP000582974"/>
    </source>
</evidence>
<dbReference type="Pfam" id="PF04972">
    <property type="entry name" value="BON"/>
    <property type="match status" value="1"/>
</dbReference>
<dbReference type="InterPro" id="IPR046342">
    <property type="entry name" value="CBS_dom_sf"/>
</dbReference>
<organism evidence="5 6">
    <name type="scientific">Haloechinothrix aidingensis</name>
    <dbReference type="NCBI Taxonomy" id="2752311"/>
    <lineage>
        <taxon>Bacteria</taxon>
        <taxon>Bacillati</taxon>
        <taxon>Actinomycetota</taxon>
        <taxon>Actinomycetes</taxon>
        <taxon>Pseudonocardiales</taxon>
        <taxon>Pseudonocardiaceae</taxon>
        <taxon>Haloechinothrix</taxon>
    </lineage>
</organism>
<dbReference type="InterPro" id="IPR051257">
    <property type="entry name" value="Diverse_CBS-Domain"/>
</dbReference>
<dbReference type="PANTHER" id="PTHR43080:SF29">
    <property type="entry name" value="OS02G0818000 PROTEIN"/>
    <property type="match status" value="1"/>
</dbReference>
<gene>
    <name evidence="5" type="ORF">H0B56_15245</name>
</gene>
<evidence type="ECO:0000256" key="2">
    <source>
        <dbReference type="PROSITE-ProRule" id="PRU00703"/>
    </source>
</evidence>
<dbReference type="CDD" id="cd04586">
    <property type="entry name" value="CBS_pair_BON_assoc"/>
    <property type="match status" value="1"/>
</dbReference>
<comment type="caution">
    <text evidence="5">The sequence shown here is derived from an EMBL/GenBank/DDBJ whole genome shotgun (WGS) entry which is preliminary data.</text>
</comment>
<dbReference type="PROSITE" id="PS51371">
    <property type="entry name" value="CBS"/>
    <property type="match status" value="2"/>
</dbReference>
<evidence type="ECO:0000256" key="1">
    <source>
        <dbReference type="ARBA" id="ARBA00023122"/>
    </source>
</evidence>
<dbReference type="InterPro" id="IPR017080">
    <property type="entry name" value="UCP036990_CBS_BON"/>
</dbReference>
<evidence type="ECO:0000313" key="5">
    <source>
        <dbReference type="EMBL" id="MBA0126905.1"/>
    </source>
</evidence>
<dbReference type="InterPro" id="IPR007055">
    <property type="entry name" value="BON_dom"/>
</dbReference>
<dbReference type="PANTHER" id="PTHR43080">
    <property type="entry name" value="CBS DOMAIN-CONTAINING PROTEIN CBSX3, MITOCHONDRIAL"/>
    <property type="match status" value="1"/>
</dbReference>
<dbReference type="AlphaFoldDB" id="A0A838ACJ0"/>
<feature type="domain" description="CBS" evidence="4">
    <location>
        <begin position="10"/>
        <end position="66"/>
    </location>
</feature>
<proteinExistence type="predicted"/>
<feature type="domain" description="CBS" evidence="4">
    <location>
        <begin position="93"/>
        <end position="149"/>
    </location>
</feature>
<feature type="domain" description="BON" evidence="3">
    <location>
        <begin position="146"/>
        <end position="215"/>
    </location>
</feature>
<dbReference type="PROSITE" id="PS50914">
    <property type="entry name" value="BON"/>
    <property type="match status" value="1"/>
</dbReference>
<dbReference type="Gene3D" id="3.10.580.10">
    <property type="entry name" value="CBS-domain"/>
    <property type="match status" value="1"/>
</dbReference>
<keyword evidence="1 2" id="KW-0129">CBS domain</keyword>
<dbReference type="EMBL" id="JACCKD010000005">
    <property type="protein sequence ID" value="MBA0126905.1"/>
    <property type="molecule type" value="Genomic_DNA"/>
</dbReference>
<dbReference type="InterPro" id="IPR000644">
    <property type="entry name" value="CBS_dom"/>
</dbReference>
<accession>A0A838ACJ0</accession>
<dbReference type="Proteomes" id="UP000582974">
    <property type="component" value="Unassembled WGS sequence"/>
</dbReference>
<keyword evidence="6" id="KW-1185">Reference proteome</keyword>
<dbReference type="Pfam" id="PF00571">
    <property type="entry name" value="CBS"/>
    <property type="match status" value="2"/>
</dbReference>
<dbReference type="RefSeq" id="WP_180893725.1">
    <property type="nucleotide sequence ID" value="NZ_JACCKD010000005.1"/>
</dbReference>
<protein>
    <submittedName>
        <fullName evidence="5">CBS domain-containing protein</fullName>
    </submittedName>
</protein>
<name>A0A838ACJ0_9PSEU</name>